<dbReference type="AlphaFoldDB" id="A0A8T0GDB8"/>
<organism evidence="2 3">
    <name type="scientific">Ceratodon purpureus</name>
    <name type="common">Fire moss</name>
    <name type="synonym">Dicranum purpureum</name>
    <dbReference type="NCBI Taxonomy" id="3225"/>
    <lineage>
        <taxon>Eukaryota</taxon>
        <taxon>Viridiplantae</taxon>
        <taxon>Streptophyta</taxon>
        <taxon>Embryophyta</taxon>
        <taxon>Bryophyta</taxon>
        <taxon>Bryophytina</taxon>
        <taxon>Bryopsida</taxon>
        <taxon>Dicranidae</taxon>
        <taxon>Pseudoditrichales</taxon>
        <taxon>Ditrichaceae</taxon>
        <taxon>Ceratodon</taxon>
    </lineage>
</organism>
<comment type="caution">
    <text evidence="2">The sequence shown here is derived from an EMBL/GenBank/DDBJ whole genome shotgun (WGS) entry which is preliminary data.</text>
</comment>
<keyword evidence="3" id="KW-1185">Reference proteome</keyword>
<sequence length="131" mass="14631">WIRRFRFGSGDFLFLWETLVWLFGGIIFVRCVLGFGSEFALTRWRDCLGVVVNPGEFDSVVTLSGWSISLNALFFFVTVGLQKLVTIVGRGLLFWFLVSSARLTERGTSPTLVGCLPLGFIVATSVVEQRS</sequence>
<dbReference type="EMBL" id="CM026432">
    <property type="protein sequence ID" value="KAG0557033.1"/>
    <property type="molecule type" value="Genomic_DNA"/>
</dbReference>
<accession>A0A8T0GDB8</accession>
<keyword evidence="1" id="KW-1133">Transmembrane helix</keyword>
<keyword evidence="1" id="KW-0812">Transmembrane</keyword>
<feature type="transmembrane region" description="Helical" evidence="1">
    <location>
        <begin position="12"/>
        <end position="35"/>
    </location>
</feature>
<reference evidence="2 3" key="1">
    <citation type="submission" date="2020-06" db="EMBL/GenBank/DDBJ databases">
        <title>WGS assembly of Ceratodon purpureus strain R40.</title>
        <authorList>
            <person name="Carey S.B."/>
            <person name="Jenkins J."/>
            <person name="Shu S."/>
            <person name="Lovell J.T."/>
            <person name="Sreedasyam A."/>
            <person name="Maumus F."/>
            <person name="Tiley G.P."/>
            <person name="Fernandez-Pozo N."/>
            <person name="Barry K."/>
            <person name="Chen C."/>
            <person name="Wang M."/>
            <person name="Lipzen A."/>
            <person name="Daum C."/>
            <person name="Saski C.A."/>
            <person name="Payton A.C."/>
            <person name="Mcbreen J.C."/>
            <person name="Conrad R.E."/>
            <person name="Kollar L.M."/>
            <person name="Olsson S."/>
            <person name="Huttunen S."/>
            <person name="Landis J.B."/>
            <person name="Wickett N.J."/>
            <person name="Johnson M.G."/>
            <person name="Rensing S.A."/>
            <person name="Grimwood J."/>
            <person name="Schmutz J."/>
            <person name="Mcdaniel S.F."/>
        </authorList>
    </citation>
    <scope>NUCLEOTIDE SEQUENCE [LARGE SCALE GENOMIC DNA]</scope>
    <source>
        <strain evidence="2 3">R40</strain>
    </source>
</reference>
<name>A0A8T0GDB8_CERPU</name>
<evidence type="ECO:0000313" key="2">
    <source>
        <dbReference type="EMBL" id="KAG0557033.1"/>
    </source>
</evidence>
<feature type="non-terminal residue" evidence="2">
    <location>
        <position position="1"/>
    </location>
</feature>
<dbReference type="Proteomes" id="UP000822688">
    <property type="component" value="Chromosome 11"/>
</dbReference>
<feature type="transmembrane region" description="Helical" evidence="1">
    <location>
        <begin position="73"/>
        <end position="98"/>
    </location>
</feature>
<evidence type="ECO:0000256" key="1">
    <source>
        <dbReference type="SAM" id="Phobius"/>
    </source>
</evidence>
<gene>
    <name evidence="2" type="ORF">KC19_11G097400</name>
</gene>
<proteinExistence type="predicted"/>
<evidence type="ECO:0000313" key="3">
    <source>
        <dbReference type="Proteomes" id="UP000822688"/>
    </source>
</evidence>
<protein>
    <submittedName>
        <fullName evidence="2">Uncharacterized protein</fullName>
    </submittedName>
</protein>
<keyword evidence="1" id="KW-0472">Membrane</keyword>